<accession>A0A7Z0BIR5</accession>
<dbReference type="EMBL" id="JACCHL010000001">
    <property type="protein sequence ID" value="NYH52998.1"/>
    <property type="molecule type" value="Genomic_DNA"/>
</dbReference>
<sequence>MPAEWDRIDGLLFSGRTIQAAQTIREQFGPLPMRETIRILGERFEHLRDNRPDEFRVSLGGYWDGFYS</sequence>
<name>A0A7Z0BIR5_9ACTN</name>
<reference evidence="1 2" key="1">
    <citation type="submission" date="2020-07" db="EMBL/GenBank/DDBJ databases">
        <title>Sequencing the genomes of 1000 actinobacteria strains.</title>
        <authorList>
            <person name="Klenk H.-P."/>
        </authorList>
    </citation>
    <scope>NUCLEOTIDE SEQUENCE [LARGE SCALE GENOMIC DNA]</scope>
    <source>
        <strain evidence="1 2">DSM 45278</strain>
    </source>
</reference>
<dbReference type="Proteomes" id="UP000584931">
    <property type="component" value="Unassembled WGS sequence"/>
</dbReference>
<dbReference type="RefSeq" id="WP_179810185.1">
    <property type="nucleotide sequence ID" value="NZ_JACCHL010000001.1"/>
</dbReference>
<proteinExistence type="predicted"/>
<organism evidence="1 2">
    <name type="scientific">Nocardiopsis sinuspersici</name>
    <dbReference type="NCBI Taxonomy" id="501010"/>
    <lineage>
        <taxon>Bacteria</taxon>
        <taxon>Bacillati</taxon>
        <taxon>Actinomycetota</taxon>
        <taxon>Actinomycetes</taxon>
        <taxon>Streptosporangiales</taxon>
        <taxon>Nocardiopsidaceae</taxon>
        <taxon>Nocardiopsis</taxon>
    </lineage>
</organism>
<protein>
    <submittedName>
        <fullName evidence="1">Uncharacterized protein</fullName>
    </submittedName>
</protein>
<evidence type="ECO:0000313" key="2">
    <source>
        <dbReference type="Proteomes" id="UP000584931"/>
    </source>
</evidence>
<gene>
    <name evidence="1" type="ORF">HNR06_002587</name>
</gene>
<comment type="caution">
    <text evidence="1">The sequence shown here is derived from an EMBL/GenBank/DDBJ whole genome shotgun (WGS) entry which is preliminary data.</text>
</comment>
<evidence type="ECO:0000313" key="1">
    <source>
        <dbReference type="EMBL" id="NYH52998.1"/>
    </source>
</evidence>
<dbReference type="AlphaFoldDB" id="A0A7Z0BIR5"/>